<proteinExistence type="predicted"/>
<dbReference type="SUPFAM" id="SSF51430">
    <property type="entry name" value="NAD(P)-linked oxidoreductase"/>
    <property type="match status" value="1"/>
</dbReference>
<dbReference type="OrthoDB" id="1720422at2759"/>
<dbReference type="InterPro" id="IPR036812">
    <property type="entry name" value="NAD(P)_OxRdtase_dom_sf"/>
</dbReference>
<dbReference type="Pfam" id="PF00248">
    <property type="entry name" value="Aldo_ket_red"/>
    <property type="match status" value="1"/>
</dbReference>
<dbReference type="InterPro" id="IPR023210">
    <property type="entry name" value="NADP_OxRdtase_dom"/>
</dbReference>
<feature type="domain" description="NADP-dependent oxidoreductase" evidence="3">
    <location>
        <begin position="15"/>
        <end position="102"/>
    </location>
</feature>
<evidence type="ECO:0000313" key="4">
    <source>
        <dbReference type="EMBL" id="POR35860.1"/>
    </source>
</evidence>
<feature type="region of interest" description="Disordered" evidence="2">
    <location>
        <begin position="95"/>
        <end position="118"/>
    </location>
</feature>
<sequence>MKYVNLGRSGLRISPIGVGCMSYGDPTGRYPWSIPEEDALPILNYCYQSGLNFFDTANAYSNGLSEEILGKAIKKYQWRRENIVMATKLWAPVGRGDEQPMAMTDDEKEQRLCKPVRA</sequence>
<dbReference type="PANTHER" id="PTHR43364">
    <property type="entry name" value="NADH-SPECIFIC METHYLGLYOXAL REDUCTASE-RELATED"/>
    <property type="match status" value="1"/>
</dbReference>
<dbReference type="Gene3D" id="3.20.20.100">
    <property type="entry name" value="NADP-dependent oxidoreductase domain"/>
    <property type="match status" value="1"/>
</dbReference>
<dbReference type="Proteomes" id="UP000237481">
    <property type="component" value="Unassembled WGS sequence"/>
</dbReference>
<name>A0A2S4L079_9HYPO</name>
<accession>A0A2S4L079</accession>
<dbReference type="EMBL" id="PKSG01000394">
    <property type="protein sequence ID" value="POR35860.1"/>
    <property type="molecule type" value="Genomic_DNA"/>
</dbReference>
<dbReference type="GO" id="GO:0016491">
    <property type="term" value="F:oxidoreductase activity"/>
    <property type="evidence" value="ECO:0007669"/>
    <property type="project" value="UniProtKB-KW"/>
</dbReference>
<dbReference type="STRING" id="94208.A0A2S4L079"/>
<dbReference type="AlphaFoldDB" id="A0A2S4L079"/>
<keyword evidence="1" id="KW-0560">Oxidoreductase</keyword>
<keyword evidence="5" id="KW-1185">Reference proteome</keyword>
<evidence type="ECO:0000313" key="5">
    <source>
        <dbReference type="Proteomes" id="UP000237481"/>
    </source>
</evidence>
<evidence type="ECO:0000259" key="3">
    <source>
        <dbReference type="Pfam" id="PF00248"/>
    </source>
</evidence>
<organism evidence="4 5">
    <name type="scientific">Tolypocladium paradoxum</name>
    <dbReference type="NCBI Taxonomy" id="94208"/>
    <lineage>
        <taxon>Eukaryota</taxon>
        <taxon>Fungi</taxon>
        <taxon>Dikarya</taxon>
        <taxon>Ascomycota</taxon>
        <taxon>Pezizomycotina</taxon>
        <taxon>Sordariomycetes</taxon>
        <taxon>Hypocreomycetidae</taxon>
        <taxon>Hypocreales</taxon>
        <taxon>Ophiocordycipitaceae</taxon>
        <taxon>Tolypocladium</taxon>
    </lineage>
</organism>
<evidence type="ECO:0000256" key="2">
    <source>
        <dbReference type="SAM" id="MobiDB-lite"/>
    </source>
</evidence>
<reference evidence="4 5" key="1">
    <citation type="submission" date="2018-01" db="EMBL/GenBank/DDBJ databases">
        <title>Harnessing the power of phylogenomics to disentangle the directionality and signatures of interkingdom host jumping in the parasitic fungal genus Tolypocladium.</title>
        <authorList>
            <person name="Quandt C.A."/>
            <person name="Patterson W."/>
            <person name="Spatafora J.W."/>
        </authorList>
    </citation>
    <scope>NUCLEOTIDE SEQUENCE [LARGE SCALE GENOMIC DNA]</scope>
    <source>
        <strain evidence="4 5">NRBC 100945</strain>
    </source>
</reference>
<gene>
    <name evidence="4" type="ORF">TPAR_03942</name>
</gene>
<evidence type="ECO:0000256" key="1">
    <source>
        <dbReference type="ARBA" id="ARBA00023002"/>
    </source>
</evidence>
<comment type="caution">
    <text evidence="4">The sequence shown here is derived from an EMBL/GenBank/DDBJ whole genome shotgun (WGS) entry which is preliminary data.</text>
</comment>
<dbReference type="InterPro" id="IPR050523">
    <property type="entry name" value="AKR_Detox_Biosynth"/>
</dbReference>
<protein>
    <submittedName>
        <fullName evidence="4">Versiconal hemiacetal acetate reductase</fullName>
    </submittedName>
</protein>
<dbReference type="PANTHER" id="PTHR43364:SF4">
    <property type="entry name" value="NAD(P)-LINKED OXIDOREDUCTASE SUPERFAMILY PROTEIN"/>
    <property type="match status" value="1"/>
</dbReference>